<keyword evidence="3" id="KW-0378">Hydrolase</keyword>
<proteinExistence type="predicted"/>
<dbReference type="Gene3D" id="3.40.50.1820">
    <property type="entry name" value="alpha/beta hydrolase"/>
    <property type="match status" value="1"/>
</dbReference>
<dbReference type="OrthoDB" id="9776685at2"/>
<feature type="domain" description="Serine aminopeptidase S33" evidence="2">
    <location>
        <begin position="70"/>
        <end position="184"/>
    </location>
</feature>
<accession>A0A2A6RFU4</accession>
<feature type="transmembrane region" description="Helical" evidence="1">
    <location>
        <begin position="6"/>
        <end position="26"/>
    </location>
</feature>
<dbReference type="InterPro" id="IPR029058">
    <property type="entry name" value="AB_hydrolase_fold"/>
</dbReference>
<comment type="caution">
    <text evidence="3">The sequence shown here is derived from an EMBL/GenBank/DDBJ whole genome shotgun (WGS) entry which is preliminary data.</text>
</comment>
<dbReference type="InterPro" id="IPR022742">
    <property type="entry name" value="Hydrolase_4"/>
</dbReference>
<dbReference type="PANTHER" id="PTHR12277">
    <property type="entry name" value="ALPHA/BETA HYDROLASE DOMAIN-CONTAINING PROTEIN"/>
    <property type="match status" value="1"/>
</dbReference>
<reference evidence="4" key="1">
    <citation type="submission" date="2017-08" db="EMBL/GenBank/DDBJ databases">
        <authorList>
            <person name="Grouzdev D.S."/>
            <person name="Gaisin V.A."/>
            <person name="Rysina M.S."/>
            <person name="Gorlenko V.M."/>
        </authorList>
    </citation>
    <scope>NUCLEOTIDE SEQUENCE [LARGE SCALE GENOMIC DNA]</scope>
    <source>
        <strain evidence="4">Kir15-3F</strain>
    </source>
</reference>
<keyword evidence="4" id="KW-1185">Reference proteome</keyword>
<sequence>MAYTILRMLTLLLLAYVLVCTMIFFWQEQLIFFPERNSPGTRYDFGIPVEEVWIPVDGARLHALWFRVPEPRGAILYLHGNGGSLRGWGSVAPDLVAYGYDLLILDYRGYGQSSGRISSEAQLHADMAAAYAWLQERYPAEQLIIHGRSLGTALAVRLAAEQQPRLLILETPFYSLEAIARRQFPWAPPFLLKYPLRSYNWIGAVQSPVVIIHGTNDRIVPFADGERLAAKVNAPLTFVAIPGGNHNNLANFPAYWDALDQALGRTQ</sequence>
<dbReference type="PANTHER" id="PTHR12277:SF81">
    <property type="entry name" value="PROTEIN ABHD13"/>
    <property type="match status" value="1"/>
</dbReference>
<dbReference type="AlphaFoldDB" id="A0A2A6RFU4"/>
<name>A0A2A6RFU4_9CHLR</name>
<evidence type="ECO:0000313" key="3">
    <source>
        <dbReference type="EMBL" id="PDW01756.1"/>
    </source>
</evidence>
<organism evidence="3 4">
    <name type="scientific">Candidatus Viridilinea mediisalina</name>
    <dbReference type="NCBI Taxonomy" id="2024553"/>
    <lineage>
        <taxon>Bacteria</taxon>
        <taxon>Bacillati</taxon>
        <taxon>Chloroflexota</taxon>
        <taxon>Chloroflexia</taxon>
        <taxon>Chloroflexales</taxon>
        <taxon>Chloroflexineae</taxon>
        <taxon>Oscillochloridaceae</taxon>
        <taxon>Candidatus Viridilinea</taxon>
    </lineage>
</organism>
<evidence type="ECO:0000256" key="1">
    <source>
        <dbReference type="SAM" id="Phobius"/>
    </source>
</evidence>
<dbReference type="Proteomes" id="UP000220527">
    <property type="component" value="Unassembled WGS sequence"/>
</dbReference>
<keyword evidence="1" id="KW-1133">Transmembrane helix</keyword>
<dbReference type="Pfam" id="PF12146">
    <property type="entry name" value="Hydrolase_4"/>
    <property type="match status" value="1"/>
</dbReference>
<dbReference type="EMBL" id="NQWI01000112">
    <property type="protein sequence ID" value="PDW01756.1"/>
    <property type="molecule type" value="Genomic_DNA"/>
</dbReference>
<protein>
    <submittedName>
        <fullName evidence="3">Alpha/beta hydrolase</fullName>
    </submittedName>
</protein>
<evidence type="ECO:0000313" key="4">
    <source>
        <dbReference type="Proteomes" id="UP000220527"/>
    </source>
</evidence>
<evidence type="ECO:0000259" key="2">
    <source>
        <dbReference type="Pfam" id="PF12146"/>
    </source>
</evidence>
<dbReference type="GO" id="GO:0016787">
    <property type="term" value="F:hydrolase activity"/>
    <property type="evidence" value="ECO:0007669"/>
    <property type="project" value="UniProtKB-KW"/>
</dbReference>
<gene>
    <name evidence="3" type="ORF">CJ255_17520</name>
</gene>
<keyword evidence="1" id="KW-0812">Transmembrane</keyword>
<keyword evidence="1" id="KW-0472">Membrane</keyword>
<dbReference type="SUPFAM" id="SSF53474">
    <property type="entry name" value="alpha/beta-Hydrolases"/>
    <property type="match status" value="1"/>
</dbReference>